<evidence type="ECO:0000256" key="4">
    <source>
        <dbReference type="ARBA" id="ARBA00022980"/>
    </source>
</evidence>
<dbReference type="Gene3D" id="2.40.50.100">
    <property type="match status" value="1"/>
</dbReference>
<dbReference type="GO" id="GO:0003735">
    <property type="term" value="F:structural constituent of ribosome"/>
    <property type="evidence" value="ECO:0007669"/>
    <property type="project" value="InterPro"/>
</dbReference>
<keyword evidence="5" id="KW-0496">Mitochondrion</keyword>
<evidence type="ECO:0000256" key="2">
    <source>
        <dbReference type="ARBA" id="ARBA00010797"/>
    </source>
</evidence>
<comment type="subcellular location">
    <subcellularLocation>
        <location evidence="1">Mitochondrion</location>
    </subcellularLocation>
</comment>
<comment type="caution">
    <text evidence="9">The sequence shown here is derived from an EMBL/GenBank/DDBJ whole genome shotgun (WGS) entry which is preliminary data.</text>
</comment>
<dbReference type="GO" id="GO:0005762">
    <property type="term" value="C:mitochondrial large ribosomal subunit"/>
    <property type="evidence" value="ECO:0007669"/>
    <property type="project" value="TreeGrafter"/>
</dbReference>
<dbReference type="InterPro" id="IPR001684">
    <property type="entry name" value="Ribosomal_bL27"/>
</dbReference>
<sequence length="149" mass="16777">MSQVSQLLFTSFQNFKQSLLIPVSGNLEFVRNAAKKVGSTARNQGGNRCKAKHRGWKVTGGYVPAGKILATQNKLHWHPGLNVGFGRTGSLFAIEAGQVIVTCEKVDLNWEHTWVKRNYSGREGLVIYKKHYNIIPEKEHDRFKLIDAV</sequence>
<proteinExistence type="inferred from homology"/>
<keyword evidence="6" id="KW-0687">Ribonucleoprotein</keyword>
<dbReference type="Proteomes" id="UP001168990">
    <property type="component" value="Unassembled WGS sequence"/>
</dbReference>
<keyword evidence="4" id="KW-0689">Ribosomal protein</keyword>
<keyword evidence="10" id="KW-1185">Reference proteome</keyword>
<dbReference type="PANTHER" id="PTHR15893:SF0">
    <property type="entry name" value="LARGE RIBOSOMAL SUBUNIT PROTEIN BL27M"/>
    <property type="match status" value="1"/>
</dbReference>
<evidence type="ECO:0000313" key="10">
    <source>
        <dbReference type="Proteomes" id="UP001168990"/>
    </source>
</evidence>
<keyword evidence="3" id="KW-0809">Transit peptide</keyword>
<evidence type="ECO:0000256" key="5">
    <source>
        <dbReference type="ARBA" id="ARBA00023128"/>
    </source>
</evidence>
<dbReference type="GO" id="GO:0006412">
    <property type="term" value="P:translation"/>
    <property type="evidence" value="ECO:0007669"/>
    <property type="project" value="InterPro"/>
</dbReference>
<evidence type="ECO:0000256" key="3">
    <source>
        <dbReference type="ARBA" id="ARBA00022946"/>
    </source>
</evidence>
<dbReference type="Pfam" id="PF01016">
    <property type="entry name" value="Ribosomal_L27"/>
    <property type="match status" value="1"/>
</dbReference>
<organism evidence="9 10">
    <name type="scientific">Microctonus aethiopoides</name>
    <dbReference type="NCBI Taxonomy" id="144406"/>
    <lineage>
        <taxon>Eukaryota</taxon>
        <taxon>Metazoa</taxon>
        <taxon>Ecdysozoa</taxon>
        <taxon>Arthropoda</taxon>
        <taxon>Hexapoda</taxon>
        <taxon>Insecta</taxon>
        <taxon>Pterygota</taxon>
        <taxon>Neoptera</taxon>
        <taxon>Endopterygota</taxon>
        <taxon>Hymenoptera</taxon>
        <taxon>Apocrita</taxon>
        <taxon>Ichneumonoidea</taxon>
        <taxon>Braconidae</taxon>
        <taxon>Euphorinae</taxon>
        <taxon>Microctonus</taxon>
    </lineage>
</organism>
<dbReference type="FunFam" id="2.40.50.100:FF:000031">
    <property type="entry name" value="39S ribosomal protein L27, mitochondrial"/>
    <property type="match status" value="1"/>
</dbReference>
<reference evidence="9" key="1">
    <citation type="journal article" date="2023" name="bioRxiv">
        <title>Scaffold-level genome assemblies of two parasitoid biocontrol wasps reveal the parthenogenesis mechanism and an associated novel virus.</title>
        <authorList>
            <person name="Inwood S."/>
            <person name="Skelly J."/>
            <person name="Guhlin J."/>
            <person name="Harrop T."/>
            <person name="Goldson S."/>
            <person name="Dearden P."/>
        </authorList>
    </citation>
    <scope>NUCLEOTIDE SEQUENCE</scope>
    <source>
        <strain evidence="9">Irish</strain>
        <tissue evidence="9">Whole body</tissue>
    </source>
</reference>
<evidence type="ECO:0000256" key="7">
    <source>
        <dbReference type="ARBA" id="ARBA00035267"/>
    </source>
</evidence>
<reference evidence="9" key="2">
    <citation type="submission" date="2023-03" db="EMBL/GenBank/DDBJ databases">
        <authorList>
            <person name="Inwood S.N."/>
            <person name="Skelly J.G."/>
            <person name="Guhlin J."/>
            <person name="Harrop T.W.R."/>
            <person name="Goldson S.G."/>
            <person name="Dearden P.K."/>
        </authorList>
    </citation>
    <scope>NUCLEOTIDE SEQUENCE</scope>
    <source>
        <strain evidence="9">Irish</strain>
        <tissue evidence="9">Whole body</tissue>
    </source>
</reference>
<dbReference type="SUPFAM" id="SSF110324">
    <property type="entry name" value="Ribosomal L27 protein-like"/>
    <property type="match status" value="1"/>
</dbReference>
<comment type="similarity">
    <text evidence="2">Belongs to the bacterial ribosomal protein bL27 family.</text>
</comment>
<evidence type="ECO:0000256" key="1">
    <source>
        <dbReference type="ARBA" id="ARBA00004173"/>
    </source>
</evidence>
<name>A0AA39F7U0_9HYME</name>
<evidence type="ECO:0000256" key="6">
    <source>
        <dbReference type="ARBA" id="ARBA00023274"/>
    </source>
</evidence>
<protein>
    <recommendedName>
        <fullName evidence="7">Large ribosomal subunit protein bL27m</fullName>
    </recommendedName>
    <alternativeName>
        <fullName evidence="8">39S ribosomal protein L27, mitochondrial</fullName>
    </alternativeName>
</protein>
<dbReference type="PANTHER" id="PTHR15893">
    <property type="entry name" value="RIBOSOMAL PROTEIN L27"/>
    <property type="match status" value="1"/>
</dbReference>
<dbReference type="AlphaFoldDB" id="A0AA39F7U0"/>
<gene>
    <name evidence="9" type="ORF">PV328_003154</name>
</gene>
<evidence type="ECO:0000256" key="8">
    <source>
        <dbReference type="ARBA" id="ARBA00076963"/>
    </source>
</evidence>
<dbReference type="GO" id="GO:0005743">
    <property type="term" value="C:mitochondrial inner membrane"/>
    <property type="evidence" value="ECO:0007669"/>
    <property type="project" value="UniProtKB-ARBA"/>
</dbReference>
<evidence type="ECO:0000313" key="9">
    <source>
        <dbReference type="EMBL" id="KAK0164537.1"/>
    </source>
</evidence>
<accession>A0AA39F7U0</accession>
<dbReference type="EMBL" id="JAQQBS010001422">
    <property type="protein sequence ID" value="KAK0164537.1"/>
    <property type="molecule type" value="Genomic_DNA"/>
</dbReference>